<feature type="transmembrane region" description="Helical" evidence="6">
    <location>
        <begin position="209"/>
        <end position="234"/>
    </location>
</feature>
<feature type="transmembrane region" description="Helical" evidence="6">
    <location>
        <begin position="88"/>
        <end position="111"/>
    </location>
</feature>
<evidence type="ECO:0000256" key="4">
    <source>
        <dbReference type="ARBA" id="ARBA00022989"/>
    </source>
</evidence>
<feature type="transmembrane region" description="Helical" evidence="6">
    <location>
        <begin position="370"/>
        <end position="390"/>
    </location>
</feature>
<proteinExistence type="inferred from homology"/>
<sequence length="582" mass="64659">MDRQENTANADEQSNSVTRAKGGIKTLPFILANDMCEKLAMMGFVKNMVNYFTDQFHMPITKAANTVTNFNGTQNLTPLLGAFIADSYAGKFLTIAVATVIYILGMSILTLSAAMPRLRPPPCGGNQVCKEADGGQEAILCVSLILAAVGAGGIKPCVAAFGADQFIDEDPQKQSNKTSVYFNWYYFIMEASGLIAVTVLVYVQDNIGWGWGLGIPTILMALSIIPFVIGYPLYRNLAPAGSPYMRLLQAAIAAFRKRKASTVPDPRLLYVNEELDASISADGSLHHTKQLRFLDKAAIVTEEDSIKSSNKPNLWRLNTVHRVEELKCVIRLLPIWAAGILFSTASVQQNTFSIQQGKTMDRNLTKSFKIPSASMSIFTTLFNLFTIAVYDRLFVPLARKYTGHHQGINQLHRMAIGLFLAILATLVAGFVEMNRKHAALTNSKHPLSIFWLVPQYSLHGISESFHSVARVQFFYDQAPESMRSTCSALFWTAIAAGNYMSTLLVSLVHKYSTGADGSNWLPNKNLNKGKLENFYWLLTILQLLNFVYFLLCTKFYTFKTLESEKIEHEELREEAVELGIVS</sequence>
<feature type="transmembrane region" description="Helical" evidence="6">
    <location>
        <begin position="410"/>
        <end position="431"/>
    </location>
</feature>
<feature type="transmembrane region" description="Helical" evidence="6">
    <location>
        <begin position="534"/>
        <end position="556"/>
    </location>
</feature>
<dbReference type="Proteomes" id="UP001054252">
    <property type="component" value="Unassembled WGS sequence"/>
</dbReference>
<dbReference type="AlphaFoldDB" id="A0AAV5HYX1"/>
<gene>
    <name evidence="7" type="ORF">SLEP1_g4343</name>
</gene>
<feature type="transmembrane region" description="Helical" evidence="6">
    <location>
        <begin position="488"/>
        <end position="508"/>
    </location>
</feature>
<dbReference type="Pfam" id="PF00854">
    <property type="entry name" value="PTR2"/>
    <property type="match status" value="1"/>
</dbReference>
<dbReference type="SUPFAM" id="SSF103473">
    <property type="entry name" value="MFS general substrate transporter"/>
    <property type="match status" value="1"/>
</dbReference>
<evidence type="ECO:0000313" key="7">
    <source>
        <dbReference type="EMBL" id="GKU90339.1"/>
    </source>
</evidence>
<dbReference type="PANTHER" id="PTHR11654">
    <property type="entry name" value="OLIGOPEPTIDE TRANSPORTER-RELATED"/>
    <property type="match status" value="1"/>
</dbReference>
<keyword evidence="5 6" id="KW-0472">Membrane</keyword>
<evidence type="ECO:0000256" key="5">
    <source>
        <dbReference type="ARBA" id="ARBA00023136"/>
    </source>
</evidence>
<name>A0AAV5HYX1_9ROSI</name>
<keyword evidence="3 6" id="KW-0812">Transmembrane</keyword>
<evidence type="ECO:0000256" key="1">
    <source>
        <dbReference type="ARBA" id="ARBA00004141"/>
    </source>
</evidence>
<comment type="similarity">
    <text evidence="2">Belongs to the major facilitator superfamily. Proton-dependent oligopeptide transporter (POT/PTR) (TC 2.A.17) family.</text>
</comment>
<accession>A0AAV5HYX1</accession>
<feature type="transmembrane region" description="Helical" evidence="6">
    <location>
        <begin position="184"/>
        <end position="203"/>
    </location>
</feature>
<comment type="caution">
    <text evidence="7">The sequence shown here is derived from an EMBL/GenBank/DDBJ whole genome shotgun (WGS) entry which is preliminary data.</text>
</comment>
<evidence type="ECO:0000256" key="3">
    <source>
        <dbReference type="ARBA" id="ARBA00022692"/>
    </source>
</evidence>
<comment type="subcellular location">
    <subcellularLocation>
        <location evidence="1">Membrane</location>
        <topology evidence="1">Multi-pass membrane protein</topology>
    </subcellularLocation>
</comment>
<protein>
    <submittedName>
        <fullName evidence="7">Uncharacterized protein</fullName>
    </submittedName>
</protein>
<evidence type="ECO:0000256" key="6">
    <source>
        <dbReference type="SAM" id="Phobius"/>
    </source>
</evidence>
<organism evidence="7 8">
    <name type="scientific">Rubroshorea leprosula</name>
    <dbReference type="NCBI Taxonomy" id="152421"/>
    <lineage>
        <taxon>Eukaryota</taxon>
        <taxon>Viridiplantae</taxon>
        <taxon>Streptophyta</taxon>
        <taxon>Embryophyta</taxon>
        <taxon>Tracheophyta</taxon>
        <taxon>Spermatophyta</taxon>
        <taxon>Magnoliopsida</taxon>
        <taxon>eudicotyledons</taxon>
        <taxon>Gunneridae</taxon>
        <taxon>Pentapetalae</taxon>
        <taxon>rosids</taxon>
        <taxon>malvids</taxon>
        <taxon>Malvales</taxon>
        <taxon>Dipterocarpaceae</taxon>
        <taxon>Rubroshorea</taxon>
    </lineage>
</organism>
<keyword evidence="8" id="KW-1185">Reference proteome</keyword>
<dbReference type="EMBL" id="BPVZ01000004">
    <property type="protein sequence ID" value="GKU90339.1"/>
    <property type="molecule type" value="Genomic_DNA"/>
</dbReference>
<keyword evidence="4 6" id="KW-1133">Transmembrane helix</keyword>
<dbReference type="GO" id="GO:0016020">
    <property type="term" value="C:membrane"/>
    <property type="evidence" value="ECO:0007669"/>
    <property type="project" value="UniProtKB-SubCell"/>
</dbReference>
<dbReference type="InterPro" id="IPR000109">
    <property type="entry name" value="POT_fam"/>
</dbReference>
<dbReference type="Gene3D" id="1.20.1250.20">
    <property type="entry name" value="MFS general substrate transporter like domains"/>
    <property type="match status" value="1"/>
</dbReference>
<dbReference type="InterPro" id="IPR036259">
    <property type="entry name" value="MFS_trans_sf"/>
</dbReference>
<reference evidence="7 8" key="1">
    <citation type="journal article" date="2021" name="Commun. Biol.">
        <title>The genome of Shorea leprosula (Dipterocarpaceae) highlights the ecological relevance of drought in aseasonal tropical rainforests.</title>
        <authorList>
            <person name="Ng K.K.S."/>
            <person name="Kobayashi M.J."/>
            <person name="Fawcett J.A."/>
            <person name="Hatakeyama M."/>
            <person name="Paape T."/>
            <person name="Ng C.H."/>
            <person name="Ang C.C."/>
            <person name="Tnah L.H."/>
            <person name="Lee C.T."/>
            <person name="Nishiyama T."/>
            <person name="Sese J."/>
            <person name="O'Brien M.J."/>
            <person name="Copetti D."/>
            <person name="Mohd Noor M.I."/>
            <person name="Ong R.C."/>
            <person name="Putra M."/>
            <person name="Sireger I.Z."/>
            <person name="Indrioko S."/>
            <person name="Kosugi Y."/>
            <person name="Izuno A."/>
            <person name="Isagi Y."/>
            <person name="Lee S.L."/>
            <person name="Shimizu K.K."/>
        </authorList>
    </citation>
    <scope>NUCLEOTIDE SEQUENCE [LARGE SCALE GENOMIC DNA]</scope>
    <source>
        <strain evidence="7">214</strain>
    </source>
</reference>
<dbReference type="GO" id="GO:0022857">
    <property type="term" value="F:transmembrane transporter activity"/>
    <property type="evidence" value="ECO:0007669"/>
    <property type="project" value="InterPro"/>
</dbReference>
<evidence type="ECO:0000256" key="2">
    <source>
        <dbReference type="ARBA" id="ARBA00005982"/>
    </source>
</evidence>
<evidence type="ECO:0000313" key="8">
    <source>
        <dbReference type="Proteomes" id="UP001054252"/>
    </source>
</evidence>